<dbReference type="HOGENOM" id="CLU_461521_0_0_1"/>
<keyword evidence="3" id="KW-1185">Reference proteome</keyword>
<feature type="region of interest" description="Disordered" evidence="1">
    <location>
        <begin position="403"/>
        <end position="426"/>
    </location>
</feature>
<evidence type="ECO:0000313" key="2">
    <source>
        <dbReference type="EMBL" id="EME44458.1"/>
    </source>
</evidence>
<feature type="region of interest" description="Disordered" evidence="1">
    <location>
        <begin position="500"/>
        <end position="526"/>
    </location>
</feature>
<gene>
    <name evidence="2" type="ORF">DOTSEDRAFT_80177</name>
</gene>
<feature type="compositionally biased region" description="Acidic residues" evidence="1">
    <location>
        <begin position="233"/>
        <end position="250"/>
    </location>
</feature>
<evidence type="ECO:0000256" key="1">
    <source>
        <dbReference type="SAM" id="MobiDB-lite"/>
    </source>
</evidence>
<dbReference type="AlphaFoldDB" id="N1PNG1"/>
<evidence type="ECO:0000313" key="3">
    <source>
        <dbReference type="Proteomes" id="UP000016933"/>
    </source>
</evidence>
<reference evidence="3" key="1">
    <citation type="journal article" date="2012" name="PLoS Genet.">
        <title>The genomes of the fungal plant pathogens Cladosporium fulvum and Dothistroma septosporum reveal adaptation to different hosts and lifestyles but also signatures of common ancestry.</title>
        <authorList>
            <person name="de Wit P.J.G.M."/>
            <person name="van der Burgt A."/>
            <person name="Oekmen B."/>
            <person name="Stergiopoulos I."/>
            <person name="Abd-Elsalam K.A."/>
            <person name="Aerts A.L."/>
            <person name="Bahkali A.H."/>
            <person name="Beenen H.G."/>
            <person name="Chettri P."/>
            <person name="Cox M.P."/>
            <person name="Datema E."/>
            <person name="de Vries R.P."/>
            <person name="Dhillon B."/>
            <person name="Ganley A.R."/>
            <person name="Griffiths S.A."/>
            <person name="Guo Y."/>
            <person name="Hamelin R.C."/>
            <person name="Henrissat B."/>
            <person name="Kabir M.S."/>
            <person name="Jashni M.K."/>
            <person name="Kema G."/>
            <person name="Klaubauf S."/>
            <person name="Lapidus A."/>
            <person name="Levasseur A."/>
            <person name="Lindquist E."/>
            <person name="Mehrabi R."/>
            <person name="Ohm R.A."/>
            <person name="Owen T.J."/>
            <person name="Salamov A."/>
            <person name="Schwelm A."/>
            <person name="Schijlen E."/>
            <person name="Sun H."/>
            <person name="van den Burg H.A."/>
            <person name="van Ham R.C.H.J."/>
            <person name="Zhang S."/>
            <person name="Goodwin S.B."/>
            <person name="Grigoriev I.V."/>
            <person name="Collemare J."/>
            <person name="Bradshaw R.E."/>
        </authorList>
    </citation>
    <scope>NUCLEOTIDE SEQUENCE [LARGE SCALE GENOMIC DNA]</scope>
    <source>
        <strain evidence="3">NZE10 / CBS 128990</strain>
    </source>
</reference>
<reference evidence="2 3" key="2">
    <citation type="journal article" date="2012" name="PLoS Pathog.">
        <title>Diverse lifestyles and strategies of plant pathogenesis encoded in the genomes of eighteen Dothideomycetes fungi.</title>
        <authorList>
            <person name="Ohm R.A."/>
            <person name="Feau N."/>
            <person name="Henrissat B."/>
            <person name="Schoch C.L."/>
            <person name="Horwitz B.A."/>
            <person name="Barry K.W."/>
            <person name="Condon B.J."/>
            <person name="Copeland A.C."/>
            <person name="Dhillon B."/>
            <person name="Glaser F."/>
            <person name="Hesse C.N."/>
            <person name="Kosti I."/>
            <person name="LaButti K."/>
            <person name="Lindquist E.A."/>
            <person name="Lucas S."/>
            <person name="Salamov A.A."/>
            <person name="Bradshaw R.E."/>
            <person name="Ciuffetti L."/>
            <person name="Hamelin R.C."/>
            <person name="Kema G.H.J."/>
            <person name="Lawrence C."/>
            <person name="Scott J.A."/>
            <person name="Spatafora J.W."/>
            <person name="Turgeon B.G."/>
            <person name="de Wit P.J.G.M."/>
            <person name="Zhong S."/>
            <person name="Goodwin S.B."/>
            <person name="Grigoriev I.V."/>
        </authorList>
    </citation>
    <scope>NUCLEOTIDE SEQUENCE [LARGE SCALE GENOMIC DNA]</scope>
    <source>
        <strain evidence="3">NZE10 / CBS 128990</strain>
    </source>
</reference>
<protein>
    <submittedName>
        <fullName evidence="2">Uncharacterized protein</fullName>
    </submittedName>
</protein>
<accession>N1PNG1</accession>
<dbReference type="OMA" id="EHESKAD"/>
<dbReference type="Proteomes" id="UP000016933">
    <property type="component" value="Unassembled WGS sequence"/>
</dbReference>
<feature type="region of interest" description="Disordered" evidence="1">
    <location>
        <begin position="228"/>
        <end position="253"/>
    </location>
</feature>
<organism evidence="2 3">
    <name type="scientific">Dothistroma septosporum (strain NZE10 / CBS 128990)</name>
    <name type="common">Red band needle blight fungus</name>
    <name type="synonym">Mycosphaerella pini</name>
    <dbReference type="NCBI Taxonomy" id="675120"/>
    <lineage>
        <taxon>Eukaryota</taxon>
        <taxon>Fungi</taxon>
        <taxon>Dikarya</taxon>
        <taxon>Ascomycota</taxon>
        <taxon>Pezizomycotina</taxon>
        <taxon>Dothideomycetes</taxon>
        <taxon>Dothideomycetidae</taxon>
        <taxon>Mycosphaerellales</taxon>
        <taxon>Mycosphaerellaceae</taxon>
        <taxon>Dothistroma</taxon>
    </lineage>
</organism>
<sequence>MFEAVERPHKRFQSDSFSLFPLHTAFTPELRSHYAHFHLELAHTTHTHTHGLQQAAFDNLHLLERDLPSSTSSKPSHPTQTLRPQLLTFSHLSTINTTASKAFLQAQTAYDKLNTCVQCFVLRFAQYIRPKWQPFSACRSYHNAATTAACGQYSCTSSPRRTNDKRPGSSRRVAPTACLLNINRRGFDRVVVRKMIASCLEDAIAKKSGKQIWLRKRLDRIHSQIADRKRQIEEDEEEESDSESESENEQGVEGVEVVDAIEATEQFDAICAAEKQTAVDEDDFALFGLQSPEHESKADSGYAAVHFNVVDDSDCDSLFGEPLDDDDNLESEAADDDDALEAALTAAFVEMDAEEDAQECEERLEEVNDEGSSFEQPDQPHVLDGDVPAILVVPARQIVRSDAQPAAISGQKRKRRDSVSEAPAPKQAKLSVVAVLDDATVREQHRSGTLRKANRLPVVKEWLKRSSVRGQSYLTTWPKIEAALTTHFDRLDADERSKALAKRQQEIADLNDDDSEATSPAERLKSNAASPAVPFISFGAAARESASWRGAVAKERDLAVRFGRNWRDIERAKLRETHHKMSASSIGASQA</sequence>
<dbReference type="EMBL" id="KB446539">
    <property type="protein sequence ID" value="EME44458.1"/>
    <property type="molecule type" value="Genomic_DNA"/>
</dbReference>
<feature type="region of interest" description="Disordered" evidence="1">
    <location>
        <begin position="363"/>
        <end position="383"/>
    </location>
</feature>
<name>N1PNG1_DOTSN</name>
<proteinExistence type="predicted"/>